<dbReference type="InterPro" id="IPR039670">
    <property type="entry name" value="NPC2-like"/>
</dbReference>
<dbReference type="Gramene" id="TVU41428">
    <property type="protein sequence ID" value="TVU41428"/>
    <property type="gene ID" value="EJB05_14945"/>
</dbReference>
<dbReference type="GO" id="GO:0032934">
    <property type="term" value="F:sterol binding"/>
    <property type="evidence" value="ECO:0007669"/>
    <property type="project" value="InterPro"/>
</dbReference>
<feature type="domain" description="MD-2-related lipid-recognition" evidence="3">
    <location>
        <begin position="30"/>
        <end position="147"/>
    </location>
</feature>
<keyword evidence="5" id="KW-1185">Reference proteome</keyword>
<dbReference type="PANTHER" id="PTHR11306">
    <property type="entry name" value="NIEMANN PICK TYPE C2 PROTEIN NPC2-RELATED"/>
    <property type="match status" value="1"/>
</dbReference>
<name>A0A5J9VZV2_9POAL</name>
<dbReference type="CDD" id="cd00917">
    <property type="entry name" value="PG-PI_TP"/>
    <property type="match status" value="1"/>
</dbReference>
<dbReference type="AlphaFoldDB" id="A0A5J9VZV2"/>
<evidence type="ECO:0000256" key="2">
    <source>
        <dbReference type="SAM" id="SignalP"/>
    </source>
</evidence>
<dbReference type="OrthoDB" id="6409159at2759"/>
<protein>
    <recommendedName>
        <fullName evidence="3">MD-2-related lipid-recognition domain-containing protein</fullName>
    </recommendedName>
</protein>
<feature type="chain" id="PRO_5023871814" description="MD-2-related lipid-recognition domain-containing protein" evidence="2">
    <location>
        <begin position="27"/>
        <end position="155"/>
    </location>
</feature>
<dbReference type="SMART" id="SM00737">
    <property type="entry name" value="ML"/>
    <property type="match status" value="1"/>
</dbReference>
<evidence type="ECO:0000259" key="3">
    <source>
        <dbReference type="SMART" id="SM00737"/>
    </source>
</evidence>
<dbReference type="InterPro" id="IPR014756">
    <property type="entry name" value="Ig_E-set"/>
</dbReference>
<evidence type="ECO:0000313" key="5">
    <source>
        <dbReference type="Proteomes" id="UP000324897"/>
    </source>
</evidence>
<accession>A0A5J9VZV2</accession>
<feature type="signal peptide" evidence="2">
    <location>
        <begin position="1"/>
        <end position="26"/>
    </location>
</feature>
<comment type="caution">
    <text evidence="4">The sequence shown here is derived from an EMBL/GenBank/DDBJ whole genome shotgun (WGS) entry which is preliminary data.</text>
</comment>
<organism evidence="4 5">
    <name type="scientific">Eragrostis curvula</name>
    <name type="common">weeping love grass</name>
    <dbReference type="NCBI Taxonomy" id="38414"/>
    <lineage>
        <taxon>Eukaryota</taxon>
        <taxon>Viridiplantae</taxon>
        <taxon>Streptophyta</taxon>
        <taxon>Embryophyta</taxon>
        <taxon>Tracheophyta</taxon>
        <taxon>Spermatophyta</taxon>
        <taxon>Magnoliopsida</taxon>
        <taxon>Liliopsida</taxon>
        <taxon>Poales</taxon>
        <taxon>Poaceae</taxon>
        <taxon>PACMAD clade</taxon>
        <taxon>Chloridoideae</taxon>
        <taxon>Eragrostideae</taxon>
        <taxon>Eragrostidinae</taxon>
        <taxon>Eragrostis</taxon>
    </lineage>
</organism>
<dbReference type="GO" id="GO:0032366">
    <property type="term" value="P:intracellular sterol transport"/>
    <property type="evidence" value="ECO:0007669"/>
    <property type="project" value="InterPro"/>
</dbReference>
<dbReference type="EMBL" id="RWGY01000007">
    <property type="protein sequence ID" value="TVU41428.1"/>
    <property type="molecule type" value="Genomic_DNA"/>
</dbReference>
<keyword evidence="1 2" id="KW-0732">Signal</keyword>
<reference evidence="4 5" key="1">
    <citation type="journal article" date="2019" name="Sci. Rep.">
        <title>A high-quality genome of Eragrostis curvula grass provides insights into Poaceae evolution and supports new strategies to enhance forage quality.</title>
        <authorList>
            <person name="Carballo J."/>
            <person name="Santos B.A.C.M."/>
            <person name="Zappacosta D."/>
            <person name="Garbus I."/>
            <person name="Selva J.P."/>
            <person name="Gallo C.A."/>
            <person name="Diaz A."/>
            <person name="Albertini E."/>
            <person name="Caccamo M."/>
            <person name="Echenique V."/>
        </authorList>
    </citation>
    <scope>NUCLEOTIDE SEQUENCE [LARGE SCALE GENOMIC DNA]</scope>
    <source>
        <strain evidence="5">cv. Victoria</strain>
        <tissue evidence="4">Leaf</tissue>
    </source>
</reference>
<sequence length="155" mass="16318">MASKQGLLLALLAAVAVACLIPAASAATAVEYCKKGKNYPVKVSGVEIVPDPVVPGQAATFKVKASTDKPIKEGKLVIDVKYWVIWAIPVHSETHDICQETSCPATGDFVIAHSQTLPSYTPPGSYTIDMTVKGENDEELSCISFGFSIGFAASS</sequence>
<proteinExistence type="predicted"/>
<dbReference type="Proteomes" id="UP000324897">
    <property type="component" value="Chromosome 4"/>
</dbReference>
<dbReference type="InterPro" id="IPR003172">
    <property type="entry name" value="ML_dom"/>
</dbReference>
<evidence type="ECO:0000256" key="1">
    <source>
        <dbReference type="ARBA" id="ARBA00022729"/>
    </source>
</evidence>
<dbReference type="Gene3D" id="2.60.40.770">
    <property type="match status" value="1"/>
</dbReference>
<dbReference type="PANTHER" id="PTHR11306:SF62">
    <property type="entry name" value="OS07G0159800 PROTEIN"/>
    <property type="match status" value="1"/>
</dbReference>
<gene>
    <name evidence="4" type="ORF">EJB05_14945</name>
</gene>
<dbReference type="InterPro" id="IPR033917">
    <property type="entry name" value="ML_PG-PI_TP"/>
</dbReference>
<dbReference type="Pfam" id="PF02221">
    <property type="entry name" value="E1_DerP2_DerF2"/>
    <property type="match status" value="1"/>
</dbReference>
<dbReference type="FunFam" id="2.60.40.770:FF:000002">
    <property type="entry name" value="putative phosphatidylglycerol/phosphatidylinositol transfer protein DDB_G0282179"/>
    <property type="match status" value="1"/>
</dbReference>
<evidence type="ECO:0000313" key="4">
    <source>
        <dbReference type="EMBL" id="TVU41428.1"/>
    </source>
</evidence>
<dbReference type="PROSITE" id="PS51257">
    <property type="entry name" value="PROKAR_LIPOPROTEIN"/>
    <property type="match status" value="1"/>
</dbReference>
<dbReference type="SUPFAM" id="SSF81296">
    <property type="entry name" value="E set domains"/>
    <property type="match status" value="1"/>
</dbReference>